<dbReference type="InterPro" id="IPR001611">
    <property type="entry name" value="Leu-rich_rpt"/>
</dbReference>
<keyword evidence="3" id="KW-0732">Signal</keyword>
<dbReference type="KEGG" id="fll:EI427_22810"/>
<dbReference type="Pfam" id="PF14900">
    <property type="entry name" value="DUF4493"/>
    <property type="match status" value="1"/>
</dbReference>
<evidence type="ECO:0000256" key="3">
    <source>
        <dbReference type="ARBA" id="ARBA00022729"/>
    </source>
</evidence>
<dbReference type="Pfam" id="PF00560">
    <property type="entry name" value="LRR_1"/>
    <property type="match status" value="2"/>
</dbReference>
<proteinExistence type="predicted"/>
<dbReference type="EMBL" id="CP034563">
    <property type="protein sequence ID" value="AZQ65055.1"/>
    <property type="molecule type" value="Genomic_DNA"/>
</dbReference>
<dbReference type="OrthoDB" id="976756at2"/>
<evidence type="ECO:0000256" key="2">
    <source>
        <dbReference type="ARBA" id="ARBA00022614"/>
    </source>
</evidence>
<gene>
    <name evidence="6" type="ORF">EI427_22810</name>
</gene>
<sequence>MNLLNKSIYLVILFSILISCTKTEEEEKEPILNGELSFSIQLSETNKNTVRLSKSIEEFSFIITNLTTDDIVIDSKDYESIPEVFELLEGEYSIEVTNEKLSSGFESPRYFGVETFSIKAQERTDIEVACKLENIKVKVVFSDLIKKSYPSIFANIKTSNSNELVYPVDENRNAYLSEGSISFTLYFENEVAETVYKEIEGSKANDAYVFYVKTDKDEEQTFDDATIVESITINESWKIPYLNFLVGDGNKQWKIDEKTEGHLALGSIDSYTPDWWVCNAYNFENMGIYDDRMSFLEKNNTFQLLNNTTTLIRNDNDQVMVNYYDSLEGATLSNDSDIHHLTYTINHPHQDTWAWNLYKNNEGNVYLKFKNGAFPIYHVGLDLEYEVILLNDNELTLRAIDTDGIVAHYIVFLKEGYERPDVSTSVKQALLDIYNQMDGSSWNNDHDFNSDKPVREWRNLKVDNNGKLTELNLSRLGLKGEIPVTISDLKDLKYLDLSENHIVGTLPVGFSKFSDLITLHLGNNQFSGTIPNEWSLLITLNSLKLNENQLEGEIPSYLNGFEKFWIFKIENNNFSGVIPKDLFDKLNSYAPWNEFTYDEKNNPYN</sequence>
<keyword evidence="7" id="KW-1185">Reference proteome</keyword>
<dbReference type="SUPFAM" id="SSF52058">
    <property type="entry name" value="L domain-like"/>
    <property type="match status" value="1"/>
</dbReference>
<evidence type="ECO:0000313" key="6">
    <source>
        <dbReference type="EMBL" id="AZQ65055.1"/>
    </source>
</evidence>
<dbReference type="GO" id="GO:0016020">
    <property type="term" value="C:membrane"/>
    <property type="evidence" value="ECO:0007669"/>
    <property type="project" value="UniProtKB-SubCell"/>
</dbReference>
<protein>
    <submittedName>
        <fullName evidence="6">DUF4493 domain-containing protein</fullName>
    </submittedName>
</protein>
<dbReference type="Proteomes" id="UP000267268">
    <property type="component" value="Chromosome 2"/>
</dbReference>
<dbReference type="RefSeq" id="WP_126619391.1">
    <property type="nucleotide sequence ID" value="NZ_CP034563.1"/>
</dbReference>
<dbReference type="PROSITE" id="PS51257">
    <property type="entry name" value="PROKAR_LIPOPROTEIN"/>
    <property type="match status" value="1"/>
</dbReference>
<keyword evidence="2" id="KW-0433">Leucine-rich repeat</keyword>
<keyword evidence="4" id="KW-0677">Repeat</keyword>
<evidence type="ECO:0000313" key="7">
    <source>
        <dbReference type="Proteomes" id="UP000267268"/>
    </source>
</evidence>
<reference evidence="6 7" key="1">
    <citation type="submission" date="2018-12" db="EMBL/GenBank/DDBJ databases">
        <title>Flammeovirga pectinis sp. nov., isolated from the gut of the Korean scallop, Patinopecten yessoensis.</title>
        <authorList>
            <person name="Bae J.-W."/>
            <person name="Jeong Y.-S."/>
            <person name="Kang W."/>
        </authorList>
    </citation>
    <scope>NUCLEOTIDE SEQUENCE [LARGE SCALE GENOMIC DNA]</scope>
    <source>
        <strain evidence="6 7">L12M1</strain>
    </source>
</reference>
<organism evidence="6 7">
    <name type="scientific">Flammeovirga pectinis</name>
    <dbReference type="NCBI Taxonomy" id="2494373"/>
    <lineage>
        <taxon>Bacteria</taxon>
        <taxon>Pseudomonadati</taxon>
        <taxon>Bacteroidota</taxon>
        <taxon>Cytophagia</taxon>
        <taxon>Cytophagales</taxon>
        <taxon>Flammeovirgaceae</taxon>
        <taxon>Flammeovirga</taxon>
    </lineage>
</organism>
<dbReference type="FunFam" id="3.80.10.10:FF:000400">
    <property type="entry name" value="Nuclear pore complex protein NUP107"/>
    <property type="match status" value="1"/>
</dbReference>
<keyword evidence="5" id="KW-0472">Membrane</keyword>
<name>A0A3S9PA06_9BACT</name>
<dbReference type="InterPro" id="IPR032675">
    <property type="entry name" value="LRR_dom_sf"/>
</dbReference>
<dbReference type="InterPro" id="IPR050647">
    <property type="entry name" value="Plant_LRR-RLKs"/>
</dbReference>
<accession>A0A3S9PA06</accession>
<comment type="subcellular location">
    <subcellularLocation>
        <location evidence="1">Membrane</location>
    </subcellularLocation>
</comment>
<dbReference type="AlphaFoldDB" id="A0A3S9PA06"/>
<evidence type="ECO:0000256" key="4">
    <source>
        <dbReference type="ARBA" id="ARBA00022737"/>
    </source>
</evidence>
<dbReference type="InterPro" id="IPR027840">
    <property type="entry name" value="DUF4493"/>
</dbReference>
<dbReference type="Gene3D" id="3.80.10.10">
    <property type="entry name" value="Ribonuclease Inhibitor"/>
    <property type="match status" value="1"/>
</dbReference>
<evidence type="ECO:0000256" key="5">
    <source>
        <dbReference type="ARBA" id="ARBA00023136"/>
    </source>
</evidence>
<evidence type="ECO:0000256" key="1">
    <source>
        <dbReference type="ARBA" id="ARBA00004370"/>
    </source>
</evidence>
<dbReference type="PANTHER" id="PTHR48056">
    <property type="entry name" value="LRR RECEPTOR-LIKE SERINE/THREONINE-PROTEIN KINASE-RELATED"/>
    <property type="match status" value="1"/>
</dbReference>